<dbReference type="EMBL" id="GBXM01076953">
    <property type="protein sequence ID" value="JAH31624.1"/>
    <property type="molecule type" value="Transcribed_RNA"/>
</dbReference>
<name>A0A0E9RR49_ANGAN</name>
<accession>A0A0E9RR49</accession>
<sequence>MGFLLLSFVVFGNTLGRERMLYVF</sequence>
<organism evidence="1">
    <name type="scientific">Anguilla anguilla</name>
    <name type="common">European freshwater eel</name>
    <name type="synonym">Muraena anguilla</name>
    <dbReference type="NCBI Taxonomy" id="7936"/>
    <lineage>
        <taxon>Eukaryota</taxon>
        <taxon>Metazoa</taxon>
        <taxon>Chordata</taxon>
        <taxon>Craniata</taxon>
        <taxon>Vertebrata</taxon>
        <taxon>Euteleostomi</taxon>
        <taxon>Actinopterygii</taxon>
        <taxon>Neopterygii</taxon>
        <taxon>Teleostei</taxon>
        <taxon>Anguilliformes</taxon>
        <taxon>Anguillidae</taxon>
        <taxon>Anguilla</taxon>
    </lineage>
</organism>
<dbReference type="AlphaFoldDB" id="A0A0E9RR49"/>
<reference evidence="1" key="2">
    <citation type="journal article" date="2015" name="Fish Shellfish Immunol.">
        <title>Early steps in the European eel (Anguilla anguilla)-Vibrio vulnificus interaction in the gills: Role of the RtxA13 toxin.</title>
        <authorList>
            <person name="Callol A."/>
            <person name="Pajuelo D."/>
            <person name="Ebbesson L."/>
            <person name="Teles M."/>
            <person name="MacKenzie S."/>
            <person name="Amaro C."/>
        </authorList>
    </citation>
    <scope>NUCLEOTIDE SEQUENCE</scope>
</reference>
<protein>
    <submittedName>
        <fullName evidence="1">Uncharacterized protein</fullName>
    </submittedName>
</protein>
<proteinExistence type="predicted"/>
<evidence type="ECO:0000313" key="1">
    <source>
        <dbReference type="EMBL" id="JAH31624.1"/>
    </source>
</evidence>
<reference evidence="1" key="1">
    <citation type="submission" date="2014-11" db="EMBL/GenBank/DDBJ databases">
        <authorList>
            <person name="Amaro Gonzalez C."/>
        </authorList>
    </citation>
    <scope>NUCLEOTIDE SEQUENCE</scope>
</reference>